<name>A0A7K1SM45_9BACT</name>
<reference evidence="2 3" key="1">
    <citation type="submission" date="2019-12" db="EMBL/GenBank/DDBJ databases">
        <title>Spirosoma sp. HMF4905 genome sequencing and assembly.</title>
        <authorList>
            <person name="Kang H."/>
            <person name="Cha I."/>
            <person name="Kim H."/>
            <person name="Joh K."/>
        </authorList>
    </citation>
    <scope>NUCLEOTIDE SEQUENCE [LARGE SCALE GENOMIC DNA]</scope>
    <source>
        <strain evidence="2 3">HMF4905</strain>
    </source>
</reference>
<dbReference type="Proteomes" id="UP000436006">
    <property type="component" value="Unassembled WGS sequence"/>
</dbReference>
<dbReference type="Gene3D" id="3.40.50.10140">
    <property type="entry name" value="Toll/interleukin-1 receptor homology (TIR) domain"/>
    <property type="match status" value="1"/>
</dbReference>
<organism evidence="2 3">
    <name type="scientific">Spirosoma arboris</name>
    <dbReference type="NCBI Taxonomy" id="2682092"/>
    <lineage>
        <taxon>Bacteria</taxon>
        <taxon>Pseudomonadati</taxon>
        <taxon>Bacteroidota</taxon>
        <taxon>Cytophagia</taxon>
        <taxon>Cytophagales</taxon>
        <taxon>Cytophagaceae</taxon>
        <taxon>Spirosoma</taxon>
    </lineage>
</organism>
<dbReference type="InterPro" id="IPR000157">
    <property type="entry name" value="TIR_dom"/>
</dbReference>
<dbReference type="EMBL" id="WPIN01000018">
    <property type="protein sequence ID" value="MVM34857.1"/>
    <property type="molecule type" value="Genomic_DNA"/>
</dbReference>
<feature type="domain" description="TIR" evidence="1">
    <location>
        <begin position="1"/>
        <end position="115"/>
    </location>
</feature>
<evidence type="ECO:0000313" key="3">
    <source>
        <dbReference type="Proteomes" id="UP000436006"/>
    </source>
</evidence>
<dbReference type="SUPFAM" id="SSF101738">
    <property type="entry name" value="SspB-like"/>
    <property type="match status" value="1"/>
</dbReference>
<dbReference type="PROSITE" id="PS50104">
    <property type="entry name" value="TIR"/>
    <property type="match status" value="1"/>
</dbReference>
<dbReference type="Gene3D" id="2.30.30.220">
    <property type="entry name" value="SspB-like"/>
    <property type="match status" value="1"/>
</dbReference>
<sequence length="265" mass="31155">MDLRRAEIDAWIDTRCLLPGQNWKKEIPTIIQNSKLFIALISKYSLNKRGYIQREIKYALEVLKEVPSHDIYFIPVRLDESIPYDEGLLNLNWVDLYPSYSEGLRRILTSLTNLNKKPLEFLSPVKSILSEENSLIIENPNDHKYLTFGTRHAINYTPYRKFSDYVKDFIEKLPKSAIYSGLNYLYYITLLTKSEAVVLPPFLLEKYPNNIVLVLQHRYTNLKTEKDYFTVDLWFDNSRHNLKITYESIIQIVVPTIGLNIEKVI</sequence>
<dbReference type="AlphaFoldDB" id="A0A7K1SM45"/>
<evidence type="ECO:0000259" key="1">
    <source>
        <dbReference type="PROSITE" id="PS50104"/>
    </source>
</evidence>
<evidence type="ECO:0000313" key="2">
    <source>
        <dbReference type="EMBL" id="MVM34857.1"/>
    </source>
</evidence>
<proteinExistence type="predicted"/>
<dbReference type="SUPFAM" id="SSF52200">
    <property type="entry name" value="Toll/Interleukin receptor TIR domain"/>
    <property type="match status" value="1"/>
</dbReference>
<dbReference type="GO" id="GO:0007165">
    <property type="term" value="P:signal transduction"/>
    <property type="evidence" value="ECO:0007669"/>
    <property type="project" value="InterPro"/>
</dbReference>
<protein>
    <submittedName>
        <fullName evidence="2">TIR domain-containing protein</fullName>
    </submittedName>
</protein>
<comment type="caution">
    <text evidence="2">The sequence shown here is derived from an EMBL/GenBank/DDBJ whole genome shotgun (WGS) entry which is preliminary data.</text>
</comment>
<dbReference type="InterPro" id="IPR036760">
    <property type="entry name" value="SspB-like_sf"/>
</dbReference>
<keyword evidence="3" id="KW-1185">Reference proteome</keyword>
<dbReference type="InterPro" id="IPR007481">
    <property type="entry name" value="SspB"/>
</dbReference>
<dbReference type="Pfam" id="PF04386">
    <property type="entry name" value="SspB"/>
    <property type="match status" value="1"/>
</dbReference>
<accession>A0A7K1SM45</accession>
<gene>
    <name evidence="2" type="ORF">GO755_32815</name>
</gene>
<dbReference type="InterPro" id="IPR035897">
    <property type="entry name" value="Toll_tir_struct_dom_sf"/>
</dbReference>
<dbReference type="Pfam" id="PF13676">
    <property type="entry name" value="TIR_2"/>
    <property type="match status" value="1"/>
</dbReference>